<accession>A0A6C0DMY4</accession>
<protein>
    <submittedName>
        <fullName evidence="1">Uncharacterized protein</fullName>
    </submittedName>
</protein>
<reference evidence="1" key="1">
    <citation type="journal article" date="2020" name="Nature">
        <title>Giant virus diversity and host interactions through global metagenomics.</title>
        <authorList>
            <person name="Schulz F."/>
            <person name="Roux S."/>
            <person name="Paez-Espino D."/>
            <person name="Jungbluth S."/>
            <person name="Walsh D.A."/>
            <person name="Denef V.J."/>
            <person name="McMahon K.D."/>
            <person name="Konstantinidis K.T."/>
            <person name="Eloe-Fadrosh E.A."/>
            <person name="Kyrpides N.C."/>
            <person name="Woyke T."/>
        </authorList>
    </citation>
    <scope>NUCLEOTIDE SEQUENCE</scope>
    <source>
        <strain evidence="1">GVMAG-M-3300023174-46</strain>
    </source>
</reference>
<dbReference type="Pfam" id="PF09612">
    <property type="entry name" value="HtrL_YibB"/>
    <property type="match status" value="1"/>
</dbReference>
<dbReference type="EMBL" id="MN739654">
    <property type="protein sequence ID" value="QHT18288.1"/>
    <property type="molecule type" value="Genomic_DNA"/>
</dbReference>
<name>A0A6C0DMY4_9ZZZZ</name>
<evidence type="ECO:0000313" key="1">
    <source>
        <dbReference type="EMBL" id="QHT18288.1"/>
    </source>
</evidence>
<proteinExistence type="predicted"/>
<dbReference type="InterPro" id="IPR011735">
    <property type="entry name" value="WlaTC/HtrL_glycosyltransf"/>
</dbReference>
<dbReference type="AlphaFoldDB" id="A0A6C0DMY4"/>
<organism evidence="1">
    <name type="scientific">viral metagenome</name>
    <dbReference type="NCBI Taxonomy" id="1070528"/>
    <lineage>
        <taxon>unclassified sequences</taxon>
        <taxon>metagenomes</taxon>
        <taxon>organismal metagenomes</taxon>
    </lineage>
</organism>
<sequence>MSTTYVSAFLDLREDRSKDKSVERCFTLFQTLTTSSIKLHLYLSRSYETLYQEKLKNCKTLHVEWIELEDLDIYKRFQGTSYALPGHRNESHDTAHFLLLMNAKIEFLHKAIQSNVYGTSQYAWIDFSICHVFKDVRRSLDFVKMQGNSLWKKGLHIPGCWPKEYRKESLFHQVHWRFCGGFFLGDKESILEFHTLYEKALVYVQEKGILPWEVNLYSYLELYEDWNPLWYGADHNDSIVRIPMEQIRCVASLTTIPPRLKEECKKTIDSLLGQVEHVYVNVATKYKRFPNTFELPSYFSEEPYRSSVTVVRGVDYGPATKYLGSLSLIDRSYWIFFCDDDQEYKEGLVMHMQRSFQTIRAYQNHYAHILRKTSGGLLHGYVGNCIHASLLSDLPLFPLPDCARFVDDQWISIFCFQKGIPIDSTNAEHYRDIFKTLENNHEKWGSCPLASLQNRDQKIQELGEFFGVVFKPAGAIEYKRYVE</sequence>